<dbReference type="PANTHER" id="PTHR46630:SF1">
    <property type="entry name" value="TETRATRICOPEPTIDE REPEAT PROTEIN 29"/>
    <property type="match status" value="1"/>
</dbReference>
<dbReference type="GO" id="GO:0006355">
    <property type="term" value="P:regulation of DNA-templated transcription"/>
    <property type="evidence" value="ECO:0007669"/>
    <property type="project" value="InterPro"/>
</dbReference>
<gene>
    <name evidence="10" type="ORF">SAMN05443144_11056</name>
</gene>
<evidence type="ECO:0000313" key="11">
    <source>
        <dbReference type="Proteomes" id="UP000184041"/>
    </source>
</evidence>
<dbReference type="SUPFAM" id="SSF81901">
    <property type="entry name" value="HCP-like"/>
    <property type="match status" value="1"/>
</dbReference>
<dbReference type="Gene3D" id="1.10.10.10">
    <property type="entry name" value="Winged helix-like DNA-binding domain superfamily/Winged helix DNA-binding domain"/>
    <property type="match status" value="1"/>
</dbReference>
<dbReference type="SUPFAM" id="SSF46894">
    <property type="entry name" value="C-terminal effector domain of the bipartite response regulators"/>
    <property type="match status" value="1"/>
</dbReference>
<dbReference type="PANTHER" id="PTHR46630">
    <property type="entry name" value="TETRATRICOPEPTIDE REPEAT PROTEIN 29"/>
    <property type="match status" value="1"/>
</dbReference>
<dbReference type="InterPro" id="IPR011990">
    <property type="entry name" value="TPR-like_helical_dom_sf"/>
</dbReference>
<reference evidence="10 11" key="1">
    <citation type="submission" date="2016-11" db="EMBL/GenBank/DDBJ databases">
        <authorList>
            <person name="Jaros S."/>
            <person name="Januszkiewicz K."/>
            <person name="Wedrychowicz H."/>
        </authorList>
    </citation>
    <scope>NUCLEOTIDE SEQUENCE [LARGE SCALE GENOMIC DNA]</scope>
    <source>
        <strain evidence="10 11">DSM 21986</strain>
    </source>
</reference>
<evidence type="ECO:0000313" key="10">
    <source>
        <dbReference type="EMBL" id="SHF56966.1"/>
    </source>
</evidence>
<feature type="coiled-coil region" evidence="7">
    <location>
        <begin position="453"/>
        <end position="513"/>
    </location>
</feature>
<dbReference type="InterPro" id="IPR036388">
    <property type="entry name" value="WH-like_DNA-bd_sf"/>
</dbReference>
<feature type="transmembrane region" description="Helical" evidence="8">
    <location>
        <begin position="431"/>
        <end position="452"/>
    </location>
</feature>
<keyword evidence="8" id="KW-0812">Transmembrane</keyword>
<dbReference type="STRING" id="1194090.SAMN05443144_11056"/>
<dbReference type="PROSITE" id="PS50005">
    <property type="entry name" value="TPR"/>
    <property type="match status" value="2"/>
</dbReference>
<dbReference type="SMART" id="SM00421">
    <property type="entry name" value="HTH_LUXR"/>
    <property type="match status" value="1"/>
</dbReference>
<dbReference type="InterPro" id="IPR000792">
    <property type="entry name" value="Tscrpt_reg_LuxR_C"/>
</dbReference>
<dbReference type="Gene3D" id="1.25.40.10">
    <property type="entry name" value="Tetratricopeptide repeat domain"/>
    <property type="match status" value="2"/>
</dbReference>
<keyword evidence="11" id="KW-1185">Reference proteome</keyword>
<dbReference type="Proteomes" id="UP000184041">
    <property type="component" value="Unassembled WGS sequence"/>
</dbReference>
<protein>
    <submittedName>
        <fullName evidence="10">DNA-binding transcriptional regulator, CsgD family</fullName>
    </submittedName>
</protein>
<dbReference type="GO" id="GO:0005737">
    <property type="term" value="C:cytoplasm"/>
    <property type="evidence" value="ECO:0007669"/>
    <property type="project" value="UniProtKB-SubCell"/>
</dbReference>
<accession>A0A1M5CQN5</accession>
<dbReference type="Pfam" id="PF13374">
    <property type="entry name" value="TPR_10"/>
    <property type="match status" value="1"/>
</dbReference>
<dbReference type="OrthoDB" id="9810596at2"/>
<dbReference type="Pfam" id="PF13424">
    <property type="entry name" value="TPR_12"/>
    <property type="match status" value="1"/>
</dbReference>
<feature type="repeat" description="TPR" evidence="6">
    <location>
        <begin position="81"/>
        <end position="114"/>
    </location>
</feature>
<dbReference type="InterPro" id="IPR016032">
    <property type="entry name" value="Sig_transdc_resp-reg_C-effctor"/>
</dbReference>
<dbReference type="RefSeq" id="WP_073063637.1">
    <property type="nucleotide sequence ID" value="NZ_FQUS01000010.1"/>
</dbReference>
<sequence>MFRDYFFLALSILLFIPCHIYGQSEADSLKEALHDSHGLQRAELLLELSGYTRQTDIGEAINQVEEAQSISERMGAGKLQIESLRKLGFYHSIQEQEAEALEYYFKALELTREQGYRLEEAAVLHALGRFYTGQENYSKALDNFFEALRIRDAEGDQNGSVLTLYYIGTVYDYRDDKDEASTFYKRAYELGREIKNYRQMSTAAAGIAILYQERDSIKKALSNYEKAMNAAERINSSHAQATILLHMSSAYQDQDLIEKAIALNNRQIEIARAENSRFLEAQGLENLAELYQDQGNIEQSNRYFREANSIYAEIGYSESTLITSNKLAQNFLVQERFEDAVAVCRETLDQAKASGSLERMESTLELLVQAYMQQGDYSSAFSTQEELTAVKDSLFNTAQEKQIAEMQTRYETEQKEQEIALLRTKQERAQLLRNALISGLILIMIIGVLIYNRQRLKIRKNRTELENTRLKEQKLEQDLAFKNRQLTTHSLHLVQKNETMKELKEYISNMDQQGNGEALRDLQSLKNLVDYSFNLDEDWEQFQIYFEEVHSGFFDTLIEQYPDLTPNELRLSALVKLNLTSKEIAVIVGITPDSVKTARYRLRKKLNMETEENLTEFMMDIEKEASET</sequence>
<evidence type="ECO:0000256" key="6">
    <source>
        <dbReference type="PROSITE-ProRule" id="PRU00339"/>
    </source>
</evidence>
<dbReference type="SMART" id="SM00028">
    <property type="entry name" value="TPR"/>
    <property type="match status" value="6"/>
</dbReference>
<dbReference type="InterPro" id="IPR019734">
    <property type="entry name" value="TPR_rpt"/>
</dbReference>
<dbReference type="SUPFAM" id="SSF48452">
    <property type="entry name" value="TPR-like"/>
    <property type="match status" value="1"/>
</dbReference>
<feature type="repeat" description="TPR" evidence="6">
    <location>
        <begin position="121"/>
        <end position="154"/>
    </location>
</feature>
<evidence type="ECO:0000259" key="9">
    <source>
        <dbReference type="SMART" id="SM00421"/>
    </source>
</evidence>
<dbReference type="AlphaFoldDB" id="A0A1M5CQN5"/>
<dbReference type="InterPro" id="IPR051476">
    <property type="entry name" value="Bac_ResReg_Asp_Phosphatase"/>
</dbReference>
<evidence type="ECO:0000256" key="1">
    <source>
        <dbReference type="ARBA" id="ARBA00004496"/>
    </source>
</evidence>
<keyword evidence="10" id="KW-0238">DNA-binding</keyword>
<keyword evidence="8" id="KW-0472">Membrane</keyword>
<keyword evidence="4 6" id="KW-0802">TPR repeat</keyword>
<evidence type="ECO:0000256" key="8">
    <source>
        <dbReference type="SAM" id="Phobius"/>
    </source>
</evidence>
<feature type="domain" description="HTH luxR-type" evidence="9">
    <location>
        <begin position="561"/>
        <end position="618"/>
    </location>
</feature>
<keyword evidence="2" id="KW-0963">Cytoplasm</keyword>
<keyword evidence="8" id="KW-1133">Transmembrane helix</keyword>
<evidence type="ECO:0000256" key="3">
    <source>
        <dbReference type="ARBA" id="ARBA00022737"/>
    </source>
</evidence>
<proteinExistence type="inferred from homology"/>
<dbReference type="GO" id="GO:0003677">
    <property type="term" value="F:DNA binding"/>
    <property type="evidence" value="ECO:0007669"/>
    <property type="project" value="UniProtKB-KW"/>
</dbReference>
<evidence type="ECO:0000256" key="4">
    <source>
        <dbReference type="ARBA" id="ARBA00022803"/>
    </source>
</evidence>
<keyword evidence="7" id="KW-0175">Coiled coil</keyword>
<evidence type="ECO:0000256" key="7">
    <source>
        <dbReference type="SAM" id="Coils"/>
    </source>
</evidence>
<dbReference type="EMBL" id="FQUS01000010">
    <property type="protein sequence ID" value="SHF56966.1"/>
    <property type="molecule type" value="Genomic_DNA"/>
</dbReference>
<comment type="similarity">
    <text evidence="5">Belongs to the Rap family.</text>
</comment>
<comment type="subcellular location">
    <subcellularLocation>
        <location evidence="1">Cytoplasm</location>
    </subcellularLocation>
</comment>
<evidence type="ECO:0000256" key="2">
    <source>
        <dbReference type="ARBA" id="ARBA00022490"/>
    </source>
</evidence>
<evidence type="ECO:0000256" key="5">
    <source>
        <dbReference type="ARBA" id="ARBA00038253"/>
    </source>
</evidence>
<name>A0A1M5CQN5_9BACT</name>
<organism evidence="10 11">
    <name type="scientific">Fodinibius roseus</name>
    <dbReference type="NCBI Taxonomy" id="1194090"/>
    <lineage>
        <taxon>Bacteria</taxon>
        <taxon>Pseudomonadati</taxon>
        <taxon>Balneolota</taxon>
        <taxon>Balneolia</taxon>
        <taxon>Balneolales</taxon>
        <taxon>Balneolaceae</taxon>
        <taxon>Fodinibius</taxon>
    </lineage>
</organism>
<keyword evidence="3" id="KW-0677">Repeat</keyword>